<evidence type="ECO:0000313" key="2">
    <source>
        <dbReference type="EMBL" id="CAF1148217.1"/>
    </source>
</evidence>
<name>A0A814SJH2_9BILA</name>
<accession>A0A814SJH2</accession>
<dbReference type="CDD" id="cd17039">
    <property type="entry name" value="Ubl_ubiquitin_like"/>
    <property type="match status" value="1"/>
</dbReference>
<dbReference type="PROSITE" id="PS50053">
    <property type="entry name" value="UBIQUITIN_2"/>
    <property type="match status" value="1"/>
</dbReference>
<dbReference type="InterPro" id="IPR029071">
    <property type="entry name" value="Ubiquitin-like_domsf"/>
</dbReference>
<dbReference type="EMBL" id="CAJNOE010000323">
    <property type="protein sequence ID" value="CAF1148217.1"/>
    <property type="molecule type" value="Genomic_DNA"/>
</dbReference>
<dbReference type="InterPro" id="IPR000626">
    <property type="entry name" value="Ubiquitin-like_dom"/>
</dbReference>
<dbReference type="AlphaFoldDB" id="A0A814SJH2"/>
<gene>
    <name evidence="2" type="ORF">IZO911_LOCUS25621</name>
</gene>
<dbReference type="Gene3D" id="3.10.20.90">
    <property type="entry name" value="Phosphatidylinositol 3-kinase Catalytic Subunit, Chain A, domain 1"/>
    <property type="match status" value="1"/>
</dbReference>
<feature type="domain" description="Ubiquitin-like" evidence="1">
    <location>
        <begin position="474"/>
        <end position="547"/>
    </location>
</feature>
<dbReference type="SUPFAM" id="SSF54236">
    <property type="entry name" value="Ubiquitin-like"/>
    <property type="match status" value="1"/>
</dbReference>
<dbReference type="SUPFAM" id="SSF56399">
    <property type="entry name" value="ADP-ribosylation"/>
    <property type="match status" value="1"/>
</dbReference>
<sequence>MIRECRLHFANDPKKLEQIDEFAQTYNPSEAIKWYTKASFLFQIVNKVIRTQSSEIIGRYRLYIKDLEESLDLFFAKQTFDHWSSSSTLCDPKLLRVYRGQIISPADVKQLQLLSGQRIIMSQYTSTTKNINVAEAFAGTGSNDPNKESVIYEMDMSVIYESYTEKPDPTVYYYDISDLSQMEYEEEVLLRVGTVFQLVSIEKSTDGSWHVILRLEKVDDYRSAITVHRTPDEVVDCFFRKASQWRNINLENMRLSTDMIIRMSVFIRLGHLVRHHPREQLQYYQSALAIIPSCELALREVGYWAIRMRCISSVNDWTSVPVNIYRQTVFHVKASLRNQLNRELAGIEEARGAFRSAARYCHQILKHSNNCLEKQMMSREIERLNKKVDDLQPVLPPGQIAYWYLYVTVLTADERSMVDHCCKLFHQHIDKRNLSKYFDFAAILPNIDWNEYPELINDDGIEHIDSSSREFPIFHVFIRTVTDRQLEFDLDRNTTLRQLKELIRSSFDLPYPAKYDFRLIYLGRSLTDEDNSLYHYNVYDQCVMYVVHGPHIQDESMNRLERELYEHTGLNSSNMDRILAVARIQSEKHGAEVQKVYNMFTNLCMNEIKTSESFNHAFTEFFRERLGSNQYNEDEDADPYDLVNMSHSAAMEYIENSGPNISARELLNAFGGFAPRSNMEWNSDDQQHRQTDHDSHMDLLKQQIGESLSVSNCQPS</sequence>
<evidence type="ECO:0000313" key="3">
    <source>
        <dbReference type="Proteomes" id="UP000663860"/>
    </source>
</evidence>
<dbReference type="Proteomes" id="UP000663860">
    <property type="component" value="Unassembled WGS sequence"/>
</dbReference>
<evidence type="ECO:0000259" key="1">
    <source>
        <dbReference type="PROSITE" id="PS50053"/>
    </source>
</evidence>
<proteinExistence type="predicted"/>
<dbReference type="Pfam" id="PF00240">
    <property type="entry name" value="ubiquitin"/>
    <property type="match status" value="1"/>
</dbReference>
<dbReference type="Gene3D" id="3.90.176.10">
    <property type="entry name" value="Toxin ADP-ribosyltransferase, Chain A, domain 1"/>
    <property type="match status" value="1"/>
</dbReference>
<protein>
    <recommendedName>
        <fullName evidence="1">Ubiquitin-like domain-containing protein</fullName>
    </recommendedName>
</protein>
<reference evidence="2" key="1">
    <citation type="submission" date="2021-02" db="EMBL/GenBank/DDBJ databases">
        <authorList>
            <person name="Nowell W R."/>
        </authorList>
    </citation>
    <scope>NUCLEOTIDE SEQUENCE</scope>
</reference>
<comment type="caution">
    <text evidence="2">The sequence shown here is derived from an EMBL/GenBank/DDBJ whole genome shotgun (WGS) entry which is preliminary data.</text>
</comment>
<organism evidence="2 3">
    <name type="scientific">Adineta steineri</name>
    <dbReference type="NCBI Taxonomy" id="433720"/>
    <lineage>
        <taxon>Eukaryota</taxon>
        <taxon>Metazoa</taxon>
        <taxon>Spiralia</taxon>
        <taxon>Gnathifera</taxon>
        <taxon>Rotifera</taxon>
        <taxon>Eurotatoria</taxon>
        <taxon>Bdelloidea</taxon>
        <taxon>Adinetida</taxon>
        <taxon>Adinetidae</taxon>
        <taxon>Adineta</taxon>
    </lineage>
</organism>
<dbReference type="SMART" id="SM00213">
    <property type="entry name" value="UBQ"/>
    <property type="match status" value="1"/>
</dbReference>